<keyword evidence="3" id="KW-1185">Reference proteome</keyword>
<dbReference type="InterPro" id="IPR038764">
    <property type="entry name" value="GNAT_N_AcTrfase_prd"/>
</dbReference>
<reference evidence="2 3" key="1">
    <citation type="submission" date="2017-11" db="EMBL/GenBank/DDBJ databases">
        <title>Genomic Encyclopedia of Archaeal and Bacterial Type Strains, Phase II (KMG-II): From Individual Species to Whole Genera.</title>
        <authorList>
            <person name="Goeker M."/>
        </authorList>
    </citation>
    <scope>NUCLEOTIDE SEQUENCE [LARGE SCALE GENOMIC DNA]</scope>
    <source>
        <strain evidence="2 3">DSM 25625</strain>
    </source>
</reference>
<keyword evidence="2" id="KW-0808">Transferase</keyword>
<dbReference type="EMBL" id="PGFB01000005">
    <property type="protein sequence ID" value="PJJ55645.1"/>
    <property type="molecule type" value="Genomic_DNA"/>
</dbReference>
<proteinExistence type="predicted"/>
<gene>
    <name evidence="2" type="ORF">CLV54_2995</name>
</gene>
<protein>
    <submittedName>
        <fullName evidence="2">Putative GNAT superfamily acetyltransferase</fullName>
    </submittedName>
</protein>
<evidence type="ECO:0000313" key="3">
    <source>
        <dbReference type="Proteomes" id="UP000230161"/>
    </source>
</evidence>
<dbReference type="PANTHER" id="PTHR41700">
    <property type="entry name" value="GCN5-RELATED N-ACETYLTRANSFERASE"/>
    <property type="match status" value="1"/>
</dbReference>
<evidence type="ECO:0000259" key="1">
    <source>
        <dbReference type="PROSITE" id="PS51186"/>
    </source>
</evidence>
<organism evidence="2 3">
    <name type="scientific">Compostimonas suwonensis</name>
    <dbReference type="NCBI Taxonomy" id="1048394"/>
    <lineage>
        <taxon>Bacteria</taxon>
        <taxon>Bacillati</taxon>
        <taxon>Actinomycetota</taxon>
        <taxon>Actinomycetes</taxon>
        <taxon>Micrococcales</taxon>
        <taxon>Microbacteriaceae</taxon>
        <taxon>Compostimonas</taxon>
    </lineage>
</organism>
<dbReference type="InterPro" id="IPR000182">
    <property type="entry name" value="GNAT_dom"/>
</dbReference>
<dbReference type="AlphaFoldDB" id="A0A2M9BCG8"/>
<dbReference type="PANTHER" id="PTHR41700:SF1">
    <property type="entry name" value="N-ACETYLTRANSFERASE DOMAIN-CONTAINING PROTEIN"/>
    <property type="match status" value="1"/>
</dbReference>
<dbReference type="OrthoDB" id="9797990at2"/>
<feature type="domain" description="N-acetyltransferase" evidence="1">
    <location>
        <begin position="23"/>
        <end position="183"/>
    </location>
</feature>
<accession>A0A2M9BCG8</accession>
<dbReference type="Proteomes" id="UP000230161">
    <property type="component" value="Unassembled WGS sequence"/>
</dbReference>
<sequence>MDATPPELSPASLVDRACRRAAVEVREARPHDMAQIVRLFESTWGAGRSPDDGLLRAVAHAGNTVILATDAGGRTVGAALGFLGWEGGVHLHSHMAAVDPRHQGGGVGFALKVFQRQLCLDRGIRQMRWTFDPLIRRNAYFNLVKLGAEVVAFHPDFYGDLDDAISGGDASDRLEVLWRLDSPRVRHALAERPAPAWAGPLRLELATDYQALRRLDPDAAALLREESRQAFAEAAERGLRAELDRTAYVFTPTPPEA</sequence>
<dbReference type="Gene3D" id="3.40.630.30">
    <property type="match status" value="1"/>
</dbReference>
<dbReference type="SUPFAM" id="SSF55729">
    <property type="entry name" value="Acyl-CoA N-acyltransferases (Nat)"/>
    <property type="match status" value="1"/>
</dbReference>
<dbReference type="RefSeq" id="WP_100345752.1">
    <property type="nucleotide sequence ID" value="NZ_PGFB01000005.1"/>
</dbReference>
<dbReference type="PROSITE" id="PS51186">
    <property type="entry name" value="GNAT"/>
    <property type="match status" value="1"/>
</dbReference>
<name>A0A2M9BCG8_9MICO</name>
<dbReference type="Pfam" id="PF00583">
    <property type="entry name" value="Acetyltransf_1"/>
    <property type="match status" value="1"/>
</dbReference>
<comment type="caution">
    <text evidence="2">The sequence shown here is derived from an EMBL/GenBank/DDBJ whole genome shotgun (WGS) entry which is preliminary data.</text>
</comment>
<dbReference type="InterPro" id="IPR016181">
    <property type="entry name" value="Acyl_CoA_acyltransferase"/>
</dbReference>
<evidence type="ECO:0000313" key="2">
    <source>
        <dbReference type="EMBL" id="PJJ55645.1"/>
    </source>
</evidence>
<dbReference type="GO" id="GO:0016747">
    <property type="term" value="F:acyltransferase activity, transferring groups other than amino-acyl groups"/>
    <property type="evidence" value="ECO:0007669"/>
    <property type="project" value="InterPro"/>
</dbReference>